<dbReference type="EMBL" id="CM007893">
    <property type="protein sequence ID" value="OTG29171.1"/>
    <property type="molecule type" value="Genomic_DNA"/>
</dbReference>
<evidence type="ECO:0000313" key="2">
    <source>
        <dbReference type="Proteomes" id="UP000215914"/>
    </source>
</evidence>
<protein>
    <submittedName>
        <fullName evidence="1">Uncharacterized protein</fullName>
    </submittedName>
</protein>
<sequence length="75" mass="9051">MKLNFVNPRLIFKLFNFVRSRRFHKVNLFLLLLVRLLVSLSRCFTFGFGVILLCWHCWSCLSQELTRRILKDFAD</sequence>
<proteinExistence type="predicted"/>
<keyword evidence="2" id="KW-1185">Reference proteome</keyword>
<evidence type="ECO:0000313" key="1">
    <source>
        <dbReference type="EMBL" id="OTG29171.1"/>
    </source>
</evidence>
<reference evidence="2" key="1">
    <citation type="journal article" date="2017" name="Nature">
        <title>The sunflower genome provides insights into oil metabolism, flowering and Asterid evolution.</title>
        <authorList>
            <person name="Badouin H."/>
            <person name="Gouzy J."/>
            <person name="Grassa C.J."/>
            <person name="Murat F."/>
            <person name="Staton S.E."/>
            <person name="Cottret L."/>
            <person name="Lelandais-Briere C."/>
            <person name="Owens G.L."/>
            <person name="Carrere S."/>
            <person name="Mayjonade B."/>
            <person name="Legrand L."/>
            <person name="Gill N."/>
            <person name="Kane N.C."/>
            <person name="Bowers J.E."/>
            <person name="Hubner S."/>
            <person name="Bellec A."/>
            <person name="Berard A."/>
            <person name="Berges H."/>
            <person name="Blanchet N."/>
            <person name="Boniface M.C."/>
            <person name="Brunel D."/>
            <person name="Catrice O."/>
            <person name="Chaidir N."/>
            <person name="Claudel C."/>
            <person name="Donnadieu C."/>
            <person name="Faraut T."/>
            <person name="Fievet G."/>
            <person name="Helmstetter N."/>
            <person name="King M."/>
            <person name="Knapp S.J."/>
            <person name="Lai Z."/>
            <person name="Le Paslier M.C."/>
            <person name="Lippi Y."/>
            <person name="Lorenzon L."/>
            <person name="Mandel J.R."/>
            <person name="Marage G."/>
            <person name="Marchand G."/>
            <person name="Marquand E."/>
            <person name="Bret-Mestries E."/>
            <person name="Morien E."/>
            <person name="Nambeesan S."/>
            <person name="Nguyen T."/>
            <person name="Pegot-Espagnet P."/>
            <person name="Pouilly N."/>
            <person name="Raftis F."/>
            <person name="Sallet E."/>
            <person name="Schiex T."/>
            <person name="Thomas J."/>
            <person name="Vandecasteele C."/>
            <person name="Vares D."/>
            <person name="Vear F."/>
            <person name="Vautrin S."/>
            <person name="Crespi M."/>
            <person name="Mangin B."/>
            <person name="Burke J.M."/>
            <person name="Salse J."/>
            <person name="Munos S."/>
            <person name="Vincourt P."/>
            <person name="Rieseberg L.H."/>
            <person name="Langlade N.B."/>
        </authorList>
    </citation>
    <scope>NUCLEOTIDE SEQUENCE [LARGE SCALE GENOMIC DNA]</scope>
    <source>
        <strain evidence="2">cv. SF193</strain>
    </source>
</reference>
<dbReference type="AlphaFoldDB" id="A0A251V3I3"/>
<dbReference type="InParanoid" id="A0A251V3I3"/>
<organism evidence="1 2">
    <name type="scientific">Helianthus annuus</name>
    <name type="common">Common sunflower</name>
    <dbReference type="NCBI Taxonomy" id="4232"/>
    <lineage>
        <taxon>Eukaryota</taxon>
        <taxon>Viridiplantae</taxon>
        <taxon>Streptophyta</taxon>
        <taxon>Embryophyta</taxon>
        <taxon>Tracheophyta</taxon>
        <taxon>Spermatophyta</taxon>
        <taxon>Magnoliopsida</taxon>
        <taxon>eudicotyledons</taxon>
        <taxon>Gunneridae</taxon>
        <taxon>Pentapetalae</taxon>
        <taxon>asterids</taxon>
        <taxon>campanulids</taxon>
        <taxon>Asterales</taxon>
        <taxon>Asteraceae</taxon>
        <taxon>Asteroideae</taxon>
        <taxon>Heliantheae alliance</taxon>
        <taxon>Heliantheae</taxon>
        <taxon>Helianthus</taxon>
    </lineage>
</organism>
<name>A0A251V3I3_HELAN</name>
<accession>A0A251V3I3</accession>
<gene>
    <name evidence="1" type="ORF">HannXRQ_Chr04g0119321</name>
</gene>
<dbReference type="Proteomes" id="UP000215914">
    <property type="component" value="Chromosome 4"/>
</dbReference>